<proteinExistence type="predicted"/>
<reference evidence="3 4" key="1">
    <citation type="submission" date="2016-10" db="EMBL/GenBank/DDBJ databases">
        <authorList>
            <person name="de Groot N.N."/>
        </authorList>
    </citation>
    <scope>NUCLEOTIDE SEQUENCE [LARGE SCALE GENOMIC DNA]</scope>
    <source>
        <strain evidence="3 4">CGMCC 1.10434</strain>
    </source>
</reference>
<dbReference type="EMBL" id="FODJ01000006">
    <property type="protein sequence ID" value="SEO30720.1"/>
    <property type="molecule type" value="Genomic_DNA"/>
</dbReference>
<evidence type="ECO:0000256" key="1">
    <source>
        <dbReference type="SAM" id="MobiDB-lite"/>
    </source>
</evidence>
<dbReference type="NCBIfam" id="NF041554">
    <property type="entry name" value="SA1362_fam"/>
    <property type="match status" value="1"/>
</dbReference>
<dbReference type="RefSeq" id="WP_091497262.1">
    <property type="nucleotide sequence ID" value="NZ_FODJ01000006.1"/>
</dbReference>
<sequence>MKGLRTVLVYTVILFATIGFFYQLFFQTTSLFNNILILAGIGAFVYLLVYLFKPQQRMTDELKKYRRAAKMTNRRFAQTQKKKKNSTQRKVTPIAKKRASNPPHLRVIEGKKANKKDRASL</sequence>
<dbReference type="OrthoDB" id="2989424at2"/>
<feature type="transmembrane region" description="Helical" evidence="2">
    <location>
        <begin position="31"/>
        <end position="52"/>
    </location>
</feature>
<dbReference type="STRING" id="872970.SAMN04488134_10636"/>
<keyword evidence="4" id="KW-1185">Reference proteome</keyword>
<keyword evidence="2" id="KW-0472">Membrane</keyword>
<feature type="transmembrane region" description="Helical" evidence="2">
    <location>
        <begin position="7"/>
        <end position="25"/>
    </location>
</feature>
<dbReference type="InterPro" id="IPR048110">
    <property type="entry name" value="SA1362/YqhP-like"/>
</dbReference>
<evidence type="ECO:0000256" key="2">
    <source>
        <dbReference type="SAM" id="Phobius"/>
    </source>
</evidence>
<accession>A0A1H8NM82</accession>
<keyword evidence="2" id="KW-0812">Transmembrane</keyword>
<gene>
    <name evidence="3" type="ORF">SAMN04488134_10636</name>
</gene>
<dbReference type="AlphaFoldDB" id="A0A1H8NM82"/>
<evidence type="ECO:0000313" key="3">
    <source>
        <dbReference type="EMBL" id="SEO30720.1"/>
    </source>
</evidence>
<evidence type="ECO:0000313" key="4">
    <source>
        <dbReference type="Proteomes" id="UP000199300"/>
    </source>
</evidence>
<organism evidence="3 4">
    <name type="scientific">Amphibacillus marinus</name>
    <dbReference type="NCBI Taxonomy" id="872970"/>
    <lineage>
        <taxon>Bacteria</taxon>
        <taxon>Bacillati</taxon>
        <taxon>Bacillota</taxon>
        <taxon>Bacilli</taxon>
        <taxon>Bacillales</taxon>
        <taxon>Bacillaceae</taxon>
        <taxon>Amphibacillus</taxon>
    </lineage>
</organism>
<feature type="compositionally biased region" description="Basic and acidic residues" evidence="1">
    <location>
        <begin position="106"/>
        <end position="121"/>
    </location>
</feature>
<protein>
    <submittedName>
        <fullName evidence="3">Uncharacterized protein</fullName>
    </submittedName>
</protein>
<name>A0A1H8NM82_9BACI</name>
<keyword evidence="2" id="KW-1133">Transmembrane helix</keyword>
<feature type="region of interest" description="Disordered" evidence="1">
    <location>
        <begin position="73"/>
        <end position="121"/>
    </location>
</feature>
<dbReference type="Proteomes" id="UP000199300">
    <property type="component" value="Unassembled WGS sequence"/>
</dbReference>